<evidence type="ECO:0000256" key="2">
    <source>
        <dbReference type="ARBA" id="ARBA00022614"/>
    </source>
</evidence>
<organism evidence="7 8">
    <name type="scientific">Lymnaea stagnalis</name>
    <name type="common">Great pond snail</name>
    <name type="synonym">Helix stagnalis</name>
    <dbReference type="NCBI Taxonomy" id="6523"/>
    <lineage>
        <taxon>Eukaryota</taxon>
        <taxon>Metazoa</taxon>
        <taxon>Spiralia</taxon>
        <taxon>Lophotrochozoa</taxon>
        <taxon>Mollusca</taxon>
        <taxon>Gastropoda</taxon>
        <taxon>Heterobranchia</taxon>
        <taxon>Euthyneura</taxon>
        <taxon>Panpulmonata</taxon>
        <taxon>Hygrophila</taxon>
        <taxon>Lymnaeoidea</taxon>
        <taxon>Lymnaeidae</taxon>
        <taxon>Lymnaea</taxon>
    </lineage>
</organism>
<evidence type="ECO:0000313" key="8">
    <source>
        <dbReference type="Proteomes" id="UP001497497"/>
    </source>
</evidence>
<evidence type="ECO:0000256" key="4">
    <source>
        <dbReference type="ARBA" id="ARBA00022737"/>
    </source>
</evidence>
<name>A0AAV2I598_LYMST</name>
<accession>A0AAV2I598</accession>
<proteinExistence type="predicted"/>
<keyword evidence="2" id="KW-0433">Leucine-rich repeat</keyword>
<gene>
    <name evidence="7" type="ORF">GSLYS_00015494001</name>
</gene>
<dbReference type="Gene3D" id="3.80.10.10">
    <property type="entry name" value="Ribonuclease Inhibitor"/>
    <property type="match status" value="1"/>
</dbReference>
<dbReference type="GO" id="GO:0005886">
    <property type="term" value="C:plasma membrane"/>
    <property type="evidence" value="ECO:0007669"/>
    <property type="project" value="TreeGrafter"/>
</dbReference>
<keyword evidence="3" id="KW-0812">Transmembrane</keyword>
<evidence type="ECO:0000256" key="5">
    <source>
        <dbReference type="ARBA" id="ARBA00022989"/>
    </source>
</evidence>
<dbReference type="SUPFAM" id="SSF52058">
    <property type="entry name" value="L domain-like"/>
    <property type="match status" value="1"/>
</dbReference>
<sequence>MLDIETADFNFNYANYYNIFFFPENSSMKYLSFSNNFLGPAFQYDTGSLFFANTKRLISLEMSNNFISELAYEFFKNLIKLQVLDISINKLQMINISFVHMTEIRVLDFSSNSITSISKQSRDELDSIATDHRVYLDLTSNPLPCTCEGLELM</sequence>
<feature type="non-terminal residue" evidence="7">
    <location>
        <position position="153"/>
    </location>
</feature>
<dbReference type="Proteomes" id="UP001497497">
    <property type="component" value="Unassembled WGS sequence"/>
</dbReference>
<dbReference type="PANTHER" id="PTHR24369:SF170">
    <property type="entry name" value="LEUCINE-RICH REPEAT-CONTAINING PROTEIN 3"/>
    <property type="match status" value="1"/>
</dbReference>
<reference evidence="7 8" key="1">
    <citation type="submission" date="2024-04" db="EMBL/GenBank/DDBJ databases">
        <authorList>
            <consortium name="Genoscope - CEA"/>
            <person name="William W."/>
        </authorList>
    </citation>
    <scope>NUCLEOTIDE SEQUENCE [LARGE SCALE GENOMIC DNA]</scope>
</reference>
<dbReference type="InterPro" id="IPR050541">
    <property type="entry name" value="LRR_TM_domain-containing"/>
</dbReference>
<keyword evidence="6" id="KW-0472">Membrane</keyword>
<comment type="subcellular location">
    <subcellularLocation>
        <location evidence="1">Membrane</location>
        <topology evidence="1">Single-pass membrane protein</topology>
    </subcellularLocation>
</comment>
<dbReference type="Pfam" id="PF13855">
    <property type="entry name" value="LRR_8"/>
    <property type="match status" value="1"/>
</dbReference>
<dbReference type="InterPro" id="IPR032675">
    <property type="entry name" value="LRR_dom_sf"/>
</dbReference>
<dbReference type="EMBL" id="CAXITT010000457">
    <property type="protein sequence ID" value="CAL1541888.1"/>
    <property type="molecule type" value="Genomic_DNA"/>
</dbReference>
<evidence type="ECO:0000256" key="3">
    <source>
        <dbReference type="ARBA" id="ARBA00022692"/>
    </source>
</evidence>
<evidence type="ECO:0000256" key="1">
    <source>
        <dbReference type="ARBA" id="ARBA00004167"/>
    </source>
</evidence>
<dbReference type="PANTHER" id="PTHR24369">
    <property type="entry name" value="ANTIGEN BSP, PUTATIVE-RELATED"/>
    <property type="match status" value="1"/>
</dbReference>
<comment type="caution">
    <text evidence="7">The sequence shown here is derived from an EMBL/GenBank/DDBJ whole genome shotgun (WGS) entry which is preliminary data.</text>
</comment>
<dbReference type="AlphaFoldDB" id="A0AAV2I598"/>
<protein>
    <submittedName>
        <fullName evidence="7">Uncharacterized protein</fullName>
    </submittedName>
</protein>
<evidence type="ECO:0000313" key="7">
    <source>
        <dbReference type="EMBL" id="CAL1541888.1"/>
    </source>
</evidence>
<dbReference type="InterPro" id="IPR001611">
    <property type="entry name" value="Leu-rich_rpt"/>
</dbReference>
<evidence type="ECO:0000256" key="6">
    <source>
        <dbReference type="ARBA" id="ARBA00023136"/>
    </source>
</evidence>
<keyword evidence="4" id="KW-0677">Repeat</keyword>
<keyword evidence="5" id="KW-1133">Transmembrane helix</keyword>
<keyword evidence="8" id="KW-1185">Reference proteome</keyword>